<reference evidence="1" key="1">
    <citation type="submission" date="2019-12" db="EMBL/GenBank/DDBJ databases">
        <title>Genome sequencing and annotation of Brassica cretica.</title>
        <authorList>
            <person name="Studholme D.J."/>
            <person name="Sarris P.F."/>
        </authorList>
    </citation>
    <scope>NUCLEOTIDE SEQUENCE</scope>
    <source>
        <strain evidence="1">PFS-001/15</strain>
        <tissue evidence="1">Leaf</tissue>
    </source>
</reference>
<dbReference type="AlphaFoldDB" id="A0A8S9G8F6"/>
<dbReference type="Proteomes" id="UP000712281">
    <property type="component" value="Unassembled WGS sequence"/>
</dbReference>
<name>A0A8S9G8F6_BRACR</name>
<evidence type="ECO:0000313" key="1">
    <source>
        <dbReference type="EMBL" id="KAF2541514.1"/>
    </source>
</evidence>
<protein>
    <submittedName>
        <fullName evidence="1">Uncharacterized protein</fullName>
    </submittedName>
</protein>
<comment type="caution">
    <text evidence="1">The sequence shown here is derived from an EMBL/GenBank/DDBJ whole genome shotgun (WGS) entry which is preliminary data.</text>
</comment>
<accession>A0A8S9G8F6</accession>
<sequence>MPSSLYHRPSSLSRLRITVRRRLRLRSVFDPSSSAPPHRPRLDLSSSAPLHRPLSVVVYVSHYLVSPI</sequence>
<organism evidence="1 2">
    <name type="scientific">Brassica cretica</name>
    <name type="common">Mustard</name>
    <dbReference type="NCBI Taxonomy" id="69181"/>
    <lineage>
        <taxon>Eukaryota</taxon>
        <taxon>Viridiplantae</taxon>
        <taxon>Streptophyta</taxon>
        <taxon>Embryophyta</taxon>
        <taxon>Tracheophyta</taxon>
        <taxon>Spermatophyta</taxon>
        <taxon>Magnoliopsida</taxon>
        <taxon>eudicotyledons</taxon>
        <taxon>Gunneridae</taxon>
        <taxon>Pentapetalae</taxon>
        <taxon>rosids</taxon>
        <taxon>malvids</taxon>
        <taxon>Brassicales</taxon>
        <taxon>Brassicaceae</taxon>
        <taxon>Brassiceae</taxon>
        <taxon>Brassica</taxon>
    </lineage>
</organism>
<dbReference type="EMBL" id="QGKW02002005">
    <property type="protein sequence ID" value="KAF2541514.1"/>
    <property type="molecule type" value="Genomic_DNA"/>
</dbReference>
<gene>
    <name evidence="1" type="ORF">F2Q68_00031404</name>
</gene>
<evidence type="ECO:0000313" key="2">
    <source>
        <dbReference type="Proteomes" id="UP000712281"/>
    </source>
</evidence>
<proteinExistence type="predicted"/>